<dbReference type="EMBL" id="HE612870">
    <property type="protein sequence ID" value="CCE66141.1"/>
    <property type="molecule type" value="Genomic_DNA"/>
</dbReference>
<feature type="compositionally biased region" description="Basic residues" evidence="2">
    <location>
        <begin position="66"/>
        <end position="85"/>
    </location>
</feature>
<name>G8C1W3_TETPH</name>
<dbReference type="RefSeq" id="XP_003688575.1">
    <property type="nucleotide sequence ID" value="XM_003688527.1"/>
</dbReference>
<dbReference type="HOGENOM" id="CLU_1441963_0_0_1"/>
<keyword evidence="4" id="KW-1185">Reference proteome</keyword>
<accession>G8C1W3</accession>
<feature type="region of interest" description="Disordered" evidence="2">
    <location>
        <begin position="63"/>
        <end position="98"/>
    </location>
</feature>
<proteinExistence type="predicted"/>
<dbReference type="Proteomes" id="UP000005666">
    <property type="component" value="Chromosome 15"/>
</dbReference>
<gene>
    <name evidence="3" type="primary">TPHA0O01740</name>
    <name evidence="3" type="ordered locus">TPHA_0O01740</name>
</gene>
<dbReference type="AlphaFoldDB" id="G8C1W3"/>
<dbReference type="GeneID" id="11530684"/>
<organism evidence="3 4">
    <name type="scientific">Tetrapisispora phaffii (strain ATCC 24235 / CBS 4417 / NBRC 1672 / NRRL Y-8282 / UCD 70-5)</name>
    <name type="common">Yeast</name>
    <name type="synonym">Fabospora phaffii</name>
    <dbReference type="NCBI Taxonomy" id="1071381"/>
    <lineage>
        <taxon>Eukaryota</taxon>
        <taxon>Fungi</taxon>
        <taxon>Dikarya</taxon>
        <taxon>Ascomycota</taxon>
        <taxon>Saccharomycotina</taxon>
        <taxon>Saccharomycetes</taxon>
        <taxon>Saccharomycetales</taxon>
        <taxon>Saccharomycetaceae</taxon>
        <taxon>Tetrapisispora</taxon>
    </lineage>
</organism>
<dbReference type="KEGG" id="tpf:TPHA_0O01740"/>
<feature type="coiled-coil region" evidence="1">
    <location>
        <begin position="143"/>
        <end position="170"/>
    </location>
</feature>
<sequence>MESIFDIGKQNTDYADLFILDNINTNTDIEIKGRKRRFTYSDADADVLYTDLINFKDSEGLGNTSKRLHKSSKNDRRNRKSRTKSSSHYDMDYSKGSNSTIESELEIQPIPTPVSISSLSTNSYHQQDQDELAIITENYSKIIEEKNQRILNLEKSIDEILHEKKFLKQLLLENFGYLRRTLNESRDP</sequence>
<protein>
    <submittedName>
        <fullName evidence="3">Uncharacterized protein</fullName>
    </submittedName>
</protein>
<evidence type="ECO:0000256" key="1">
    <source>
        <dbReference type="SAM" id="Coils"/>
    </source>
</evidence>
<keyword evidence="1" id="KW-0175">Coiled coil</keyword>
<reference evidence="3 4" key="1">
    <citation type="journal article" date="2011" name="Proc. Natl. Acad. Sci. U.S.A.">
        <title>Evolutionary erosion of yeast sex chromosomes by mating-type switching accidents.</title>
        <authorList>
            <person name="Gordon J.L."/>
            <person name="Armisen D."/>
            <person name="Proux-Wera E."/>
            <person name="Oheigeartaigh S.S."/>
            <person name="Byrne K.P."/>
            <person name="Wolfe K.H."/>
        </authorList>
    </citation>
    <scope>NUCLEOTIDE SEQUENCE [LARGE SCALE GENOMIC DNA]</scope>
    <source>
        <strain evidence="4">ATCC 24235 / CBS 4417 / NBRC 1672 / NRRL Y-8282 / UCD 70-5</strain>
    </source>
</reference>
<evidence type="ECO:0000313" key="4">
    <source>
        <dbReference type="Proteomes" id="UP000005666"/>
    </source>
</evidence>
<evidence type="ECO:0000313" key="3">
    <source>
        <dbReference type="EMBL" id="CCE66141.1"/>
    </source>
</evidence>
<evidence type="ECO:0000256" key="2">
    <source>
        <dbReference type="SAM" id="MobiDB-lite"/>
    </source>
</evidence>